<organism evidence="8 9">
    <name type="scientific">Sphaerobolus stellatus (strain SS14)</name>
    <dbReference type="NCBI Taxonomy" id="990650"/>
    <lineage>
        <taxon>Eukaryota</taxon>
        <taxon>Fungi</taxon>
        <taxon>Dikarya</taxon>
        <taxon>Basidiomycota</taxon>
        <taxon>Agaricomycotina</taxon>
        <taxon>Agaricomycetes</taxon>
        <taxon>Phallomycetidae</taxon>
        <taxon>Geastrales</taxon>
        <taxon>Sphaerobolaceae</taxon>
        <taxon>Sphaerobolus</taxon>
    </lineage>
</organism>
<comment type="function">
    <text evidence="5">Involved in the post-translational conjugation of arginine to the N-terminal aspartate or glutamate of a protein. This arginylation is required for degradation of the protein via the ubiquitin pathway.</text>
</comment>
<accession>A0A0C9URK8</accession>
<evidence type="ECO:0000259" key="7">
    <source>
        <dbReference type="Pfam" id="PF04377"/>
    </source>
</evidence>
<comment type="similarity">
    <text evidence="1 5">Belongs to the R-transferase family.</text>
</comment>
<feature type="domain" description="N-end aminoacyl transferase N-terminal" evidence="6">
    <location>
        <begin position="2"/>
        <end position="45"/>
    </location>
</feature>
<evidence type="ECO:0000256" key="1">
    <source>
        <dbReference type="ARBA" id="ARBA00009991"/>
    </source>
</evidence>
<evidence type="ECO:0000313" key="9">
    <source>
        <dbReference type="Proteomes" id="UP000054279"/>
    </source>
</evidence>
<keyword evidence="2 5" id="KW-0808">Transferase</keyword>
<dbReference type="PIRSF" id="PIRSF037207">
    <property type="entry name" value="ATE1_euk"/>
    <property type="match status" value="1"/>
</dbReference>
<proteinExistence type="inferred from homology"/>
<dbReference type="InterPro" id="IPR007472">
    <property type="entry name" value="N-end_Aminoacyl_Trfase_C"/>
</dbReference>
<protein>
    <recommendedName>
        <fullName evidence="5">Arginyl-tRNA--protein transferase 1</fullName>
        <shortName evidence="5">Arginyltransferase 1</shortName>
        <shortName evidence="5">R-transferase 1</shortName>
        <ecNumber evidence="5">2.3.2.8</ecNumber>
    </recommendedName>
    <alternativeName>
        <fullName evidence="5">Arginine-tRNA--protein transferase 1</fullName>
    </alternativeName>
</protein>
<reference evidence="8 9" key="1">
    <citation type="submission" date="2014-06" db="EMBL/GenBank/DDBJ databases">
        <title>Evolutionary Origins and Diversification of the Mycorrhizal Mutualists.</title>
        <authorList>
            <consortium name="DOE Joint Genome Institute"/>
            <consortium name="Mycorrhizal Genomics Consortium"/>
            <person name="Kohler A."/>
            <person name="Kuo A."/>
            <person name="Nagy L.G."/>
            <person name="Floudas D."/>
            <person name="Copeland A."/>
            <person name="Barry K.W."/>
            <person name="Cichocki N."/>
            <person name="Veneault-Fourrey C."/>
            <person name="LaButti K."/>
            <person name="Lindquist E.A."/>
            <person name="Lipzen A."/>
            <person name="Lundell T."/>
            <person name="Morin E."/>
            <person name="Murat C."/>
            <person name="Riley R."/>
            <person name="Ohm R."/>
            <person name="Sun H."/>
            <person name="Tunlid A."/>
            <person name="Henrissat B."/>
            <person name="Grigoriev I.V."/>
            <person name="Hibbett D.S."/>
            <person name="Martin F."/>
        </authorList>
    </citation>
    <scope>NUCLEOTIDE SEQUENCE [LARGE SCALE GENOMIC DNA]</scope>
    <source>
        <strain evidence="8 9">SS14</strain>
    </source>
</reference>
<dbReference type="InterPro" id="IPR007471">
    <property type="entry name" value="N-end_Aminoacyl_Trfase_N"/>
</dbReference>
<keyword evidence="9" id="KW-1185">Reference proteome</keyword>
<keyword evidence="4 5" id="KW-0012">Acyltransferase</keyword>
<name>A0A0C9URK8_SPHS4</name>
<dbReference type="Pfam" id="PF04376">
    <property type="entry name" value="ATE_N"/>
    <property type="match status" value="1"/>
</dbReference>
<gene>
    <name evidence="8" type="ORF">M422DRAFT_33749</name>
</gene>
<dbReference type="Pfam" id="PF04377">
    <property type="entry name" value="ATE_C"/>
    <property type="match status" value="1"/>
</dbReference>
<comment type="catalytic activity">
    <reaction evidence="5">
        <text>an N-terminal L-alpha-aminoacyl-[protein] + L-arginyl-tRNA(Arg) = an N-terminal L-arginyl-L-aminoacyl-[protein] + tRNA(Arg) + H(+)</text>
        <dbReference type="Rhea" id="RHEA:10208"/>
        <dbReference type="Rhea" id="RHEA-COMP:9658"/>
        <dbReference type="Rhea" id="RHEA-COMP:9673"/>
        <dbReference type="Rhea" id="RHEA-COMP:10636"/>
        <dbReference type="Rhea" id="RHEA-COMP:10638"/>
        <dbReference type="ChEBI" id="CHEBI:15378"/>
        <dbReference type="ChEBI" id="CHEBI:78442"/>
        <dbReference type="ChEBI" id="CHEBI:78513"/>
        <dbReference type="ChEBI" id="CHEBI:78597"/>
        <dbReference type="ChEBI" id="CHEBI:83562"/>
        <dbReference type="EC" id="2.3.2.8"/>
    </reaction>
</comment>
<dbReference type="InterPro" id="IPR017137">
    <property type="entry name" value="Arg-tRNA-P_Trfase_1_euk"/>
</dbReference>
<dbReference type="GO" id="GO:0005737">
    <property type="term" value="C:cytoplasm"/>
    <property type="evidence" value="ECO:0007669"/>
    <property type="project" value="TreeGrafter"/>
</dbReference>
<dbReference type="OrthoDB" id="74183at2759"/>
<dbReference type="PANTHER" id="PTHR21367:SF1">
    <property type="entry name" value="ARGINYL-TRNA--PROTEIN TRANSFERASE 1"/>
    <property type="match status" value="1"/>
</dbReference>
<evidence type="ECO:0000256" key="4">
    <source>
        <dbReference type="ARBA" id="ARBA00023315"/>
    </source>
</evidence>
<dbReference type="InterPro" id="IPR030700">
    <property type="entry name" value="N-end_Aminoacyl_Trfase"/>
</dbReference>
<dbReference type="GO" id="GO:0004057">
    <property type="term" value="F:arginyl-tRNA--protein transferase activity"/>
    <property type="evidence" value="ECO:0007669"/>
    <property type="project" value="UniProtKB-EC"/>
</dbReference>
<dbReference type="HOGENOM" id="CLU_020349_2_1_1"/>
<evidence type="ECO:0000256" key="2">
    <source>
        <dbReference type="ARBA" id="ARBA00022679"/>
    </source>
</evidence>
<evidence type="ECO:0000256" key="3">
    <source>
        <dbReference type="ARBA" id="ARBA00022786"/>
    </source>
</evidence>
<evidence type="ECO:0000259" key="6">
    <source>
        <dbReference type="Pfam" id="PF04376"/>
    </source>
</evidence>
<evidence type="ECO:0000313" key="8">
    <source>
        <dbReference type="EMBL" id="KIJ37414.1"/>
    </source>
</evidence>
<keyword evidence="3 5" id="KW-0833">Ubl conjugation pathway</keyword>
<feature type="domain" description="N-end rule aminoacyl transferase C-terminal" evidence="7">
    <location>
        <begin position="119"/>
        <end position="264"/>
    </location>
</feature>
<sequence length="363" mass="42059">MAMIDRGWRRSGTYMYKPDMRQTCCPQYTIKLDAIQFAPTRSQRQIANRWNRYIVEGSKEENGMEVEKTKSQMSGKSTPPFDLVQAVHAAEASFLPADAPTPAHRFEVWILESSSYTVEKFQLYQRYQKDIHKEEIEKKPANFINFLVETPLQDEPIPYPTPPPDCFPKRYGSYHQCYRLDGELIAVAVLDILPGCVSSVYFMYDKKWEKHSLGKLSALREAALAREIRQAGIGAMHSLYMGFYVHNCPKMRYKGDYSPSYLLDPEEYTWFPFQQCTELLSKHRYACFSRPEIFFDENPGPQEVEDIPPEELQEILVFEMRKMAVAPVMESTYWAKKASRELLLQAIKGLGPDISRRVVLVPT</sequence>
<dbReference type="PANTHER" id="PTHR21367">
    <property type="entry name" value="ARGININE-TRNA-PROTEIN TRANSFERASE 1"/>
    <property type="match status" value="1"/>
</dbReference>
<dbReference type="EMBL" id="KN837169">
    <property type="protein sequence ID" value="KIJ37414.1"/>
    <property type="molecule type" value="Genomic_DNA"/>
</dbReference>
<evidence type="ECO:0000256" key="5">
    <source>
        <dbReference type="PIRNR" id="PIRNR037207"/>
    </source>
</evidence>
<dbReference type="EC" id="2.3.2.8" evidence="5"/>
<dbReference type="AlphaFoldDB" id="A0A0C9URK8"/>
<dbReference type="Proteomes" id="UP000054279">
    <property type="component" value="Unassembled WGS sequence"/>
</dbReference>